<organism evidence="6">
    <name type="scientific">Leptospirillum sp. Group II '5-way CG'</name>
    <dbReference type="NCBI Taxonomy" id="419541"/>
    <lineage>
        <taxon>Bacteria</taxon>
        <taxon>Pseudomonadati</taxon>
        <taxon>Nitrospirota</taxon>
        <taxon>Nitrospiria</taxon>
        <taxon>Nitrospirales</taxon>
        <taxon>Nitrospiraceae</taxon>
        <taxon>Leptospirillum</taxon>
    </lineage>
</organism>
<comment type="subcellular location">
    <subcellularLocation>
        <location evidence="1">Endomembrane system</location>
        <topology evidence="1">Multi-pass membrane protein</topology>
    </subcellularLocation>
</comment>
<evidence type="ECO:0000313" key="6">
    <source>
        <dbReference type="EMBL" id="EDZ38268.1"/>
    </source>
</evidence>
<sequence length="211" mass="23455">MTNSQLLIMLNRTGDSPEEFGRRIGLSGMTIRRWLRKPEGFRIPRIYLPAMREACLALVAEGRLDPSLPEVQSLLFSASPSAGYRAALRNLGLGENFTQGRPVSRDQILSGLLQIGAQMPKQTDVEGHASEVSAFKKLGDEWSSRITTLWNIVRSRKLDLPDKFIAYGALFYLLTPVDFIPDNIPFFGLIDDFAILGLAASYYTRKSAGDS</sequence>
<evidence type="ECO:0000256" key="1">
    <source>
        <dbReference type="ARBA" id="ARBA00004127"/>
    </source>
</evidence>
<protein>
    <recommendedName>
        <fullName evidence="5">DUF1232 domain-containing protein</fullName>
    </recommendedName>
</protein>
<reference evidence="6" key="2">
    <citation type="journal article" date="2008" name="PLoS Biol.">
        <title>Population genomic analysis of strain variation in Leptospirillum group II bacteria involved in acid mine drainage formation.</title>
        <authorList>
            <person name="Simmons S.L."/>
            <person name="Dibartolo G."/>
            <person name="Denef V.J."/>
            <person name="Goltsman D.S."/>
            <person name="Thelen M.P."/>
            <person name="Banfield J.F."/>
        </authorList>
    </citation>
    <scope>NUCLEOTIDE SEQUENCE [LARGE SCALE GENOMIC DNA]</scope>
</reference>
<name>B6AS37_9BACT</name>
<accession>B6AS37</accession>
<feature type="domain" description="DUF1232" evidence="5">
    <location>
        <begin position="163"/>
        <end position="197"/>
    </location>
</feature>
<dbReference type="InterPro" id="IPR010652">
    <property type="entry name" value="DUF1232"/>
</dbReference>
<evidence type="ECO:0000256" key="2">
    <source>
        <dbReference type="ARBA" id="ARBA00022692"/>
    </source>
</evidence>
<proteinExistence type="predicted"/>
<evidence type="ECO:0000256" key="4">
    <source>
        <dbReference type="ARBA" id="ARBA00023136"/>
    </source>
</evidence>
<reference evidence="6" key="1">
    <citation type="journal article" date="2004" name="Nature">
        <title>Community structure and metabolism through reconstruction of microbial genomes from the environment.</title>
        <authorList>
            <person name="Tyson G.W."/>
            <person name="Chapman J."/>
            <person name="Hugenholtz P."/>
            <person name="Allen E.E."/>
            <person name="Ram R.J."/>
            <person name="Richardson P.M."/>
            <person name="Solovyev V.V."/>
            <person name="Rubin E.M."/>
            <person name="Rokhsar D.S."/>
            <person name="Banfield J.F."/>
        </authorList>
    </citation>
    <scope>NUCLEOTIDE SEQUENCE [LARGE SCALE GENOMIC DNA]</scope>
</reference>
<dbReference type="GO" id="GO:0012505">
    <property type="term" value="C:endomembrane system"/>
    <property type="evidence" value="ECO:0007669"/>
    <property type="project" value="UniProtKB-SubCell"/>
</dbReference>
<evidence type="ECO:0000259" key="5">
    <source>
        <dbReference type="Pfam" id="PF06803"/>
    </source>
</evidence>
<dbReference type="Pfam" id="PF06803">
    <property type="entry name" value="DUF1232"/>
    <property type="match status" value="1"/>
</dbReference>
<keyword evidence="4" id="KW-0472">Membrane</keyword>
<dbReference type="AlphaFoldDB" id="B6AS37"/>
<gene>
    <name evidence="6" type="ORF">CGL2_11391008</name>
</gene>
<dbReference type="EMBL" id="DS995262">
    <property type="protein sequence ID" value="EDZ38268.1"/>
    <property type="molecule type" value="Genomic_DNA"/>
</dbReference>
<keyword evidence="2" id="KW-0812">Transmembrane</keyword>
<keyword evidence="3" id="KW-1133">Transmembrane helix</keyword>
<evidence type="ECO:0000256" key="3">
    <source>
        <dbReference type="ARBA" id="ARBA00022989"/>
    </source>
</evidence>